<feature type="region of interest" description="Disordered" evidence="1">
    <location>
        <begin position="26"/>
        <end position="100"/>
    </location>
</feature>
<evidence type="ECO:0000256" key="1">
    <source>
        <dbReference type="SAM" id="MobiDB-lite"/>
    </source>
</evidence>
<protein>
    <submittedName>
        <fullName evidence="2">Uncharacterized protein</fullName>
    </submittedName>
</protein>
<evidence type="ECO:0000313" key="2">
    <source>
        <dbReference type="EMBL" id="OQE10787.1"/>
    </source>
</evidence>
<organism evidence="2 3">
    <name type="scientific">Penicillium vulpinum</name>
    <dbReference type="NCBI Taxonomy" id="29845"/>
    <lineage>
        <taxon>Eukaryota</taxon>
        <taxon>Fungi</taxon>
        <taxon>Dikarya</taxon>
        <taxon>Ascomycota</taxon>
        <taxon>Pezizomycotina</taxon>
        <taxon>Eurotiomycetes</taxon>
        <taxon>Eurotiomycetidae</taxon>
        <taxon>Eurotiales</taxon>
        <taxon>Aspergillaceae</taxon>
        <taxon>Penicillium</taxon>
    </lineage>
</organism>
<feature type="compositionally biased region" description="Low complexity" evidence="1">
    <location>
        <begin position="28"/>
        <end position="57"/>
    </location>
</feature>
<dbReference type="EMBL" id="MDYP01000003">
    <property type="protein sequence ID" value="OQE10787.1"/>
    <property type="molecule type" value="Genomic_DNA"/>
</dbReference>
<name>A0A1V6S9T3_9EURO</name>
<accession>A0A1V6S9T3</accession>
<keyword evidence="3" id="KW-1185">Reference proteome</keyword>
<sequence>MFNNNNKPTLLATTLLQKYTIALNRLNQPQQHASRHAQQAAQETQQPHAQHQQPKHAIPTGKLADNPCPNHDVAPTAHACLQAEAEDSHGQRAPRTPSAR</sequence>
<evidence type="ECO:0000313" key="3">
    <source>
        <dbReference type="Proteomes" id="UP000191518"/>
    </source>
</evidence>
<dbReference type="AlphaFoldDB" id="A0A1V6S9T3"/>
<comment type="caution">
    <text evidence="2">The sequence shown here is derived from an EMBL/GenBank/DDBJ whole genome shotgun (WGS) entry which is preliminary data.</text>
</comment>
<dbReference type="Proteomes" id="UP000191518">
    <property type="component" value="Unassembled WGS sequence"/>
</dbReference>
<gene>
    <name evidence="2" type="ORF">PENVUL_c003G06715</name>
</gene>
<reference evidence="3" key="1">
    <citation type="journal article" date="2017" name="Nat. Microbiol.">
        <title>Global analysis of biosynthetic gene clusters reveals vast potential of secondary metabolite production in Penicillium species.</title>
        <authorList>
            <person name="Nielsen J.C."/>
            <person name="Grijseels S."/>
            <person name="Prigent S."/>
            <person name="Ji B."/>
            <person name="Dainat J."/>
            <person name="Nielsen K.F."/>
            <person name="Frisvad J.C."/>
            <person name="Workman M."/>
            <person name="Nielsen J."/>
        </authorList>
    </citation>
    <scope>NUCLEOTIDE SEQUENCE [LARGE SCALE GENOMIC DNA]</scope>
    <source>
        <strain evidence="3">IBT 29486</strain>
    </source>
</reference>
<proteinExistence type="predicted"/>